<keyword evidence="4" id="KW-0677">Repeat</keyword>
<dbReference type="GO" id="GO:0045296">
    <property type="term" value="F:cadherin binding"/>
    <property type="evidence" value="ECO:0007669"/>
    <property type="project" value="TreeGrafter"/>
</dbReference>
<dbReference type="GO" id="GO:0016339">
    <property type="term" value="P:calcium-dependent cell-cell adhesion via plasma membrane cell adhesion molecules"/>
    <property type="evidence" value="ECO:0007669"/>
    <property type="project" value="TreeGrafter"/>
</dbReference>
<dbReference type="Gene3D" id="2.60.40.60">
    <property type="entry name" value="Cadherins"/>
    <property type="match status" value="2"/>
</dbReference>
<dbReference type="GO" id="GO:0005509">
    <property type="term" value="F:calcium ion binding"/>
    <property type="evidence" value="ECO:0007669"/>
    <property type="project" value="InterPro"/>
</dbReference>
<dbReference type="GO" id="GO:0034332">
    <property type="term" value="P:adherens junction organization"/>
    <property type="evidence" value="ECO:0007669"/>
    <property type="project" value="TreeGrafter"/>
</dbReference>
<dbReference type="SUPFAM" id="SSF49313">
    <property type="entry name" value="Cadherin-like"/>
    <property type="match status" value="2"/>
</dbReference>
<evidence type="ECO:0000256" key="3">
    <source>
        <dbReference type="ARBA" id="ARBA00022729"/>
    </source>
</evidence>
<dbReference type="InterPro" id="IPR002126">
    <property type="entry name" value="Cadherin-like_dom"/>
</dbReference>
<keyword evidence="2" id="KW-0812">Transmembrane</keyword>
<keyword evidence="10" id="KW-1185">Reference proteome</keyword>
<keyword evidence="7" id="KW-0472">Membrane</keyword>
<evidence type="ECO:0000313" key="9">
    <source>
        <dbReference type="EMBL" id="MCW8336727.1"/>
    </source>
</evidence>
<feature type="domain" description="Cadherin" evidence="8">
    <location>
        <begin position="47"/>
        <end position="153"/>
    </location>
</feature>
<accession>A0A9X3CJ41</accession>
<keyword evidence="6" id="KW-1133">Transmembrane helix</keyword>
<dbReference type="AlphaFoldDB" id="A0A9X3CJ41"/>
<dbReference type="GO" id="GO:0016477">
    <property type="term" value="P:cell migration"/>
    <property type="evidence" value="ECO:0007669"/>
    <property type="project" value="TreeGrafter"/>
</dbReference>
<dbReference type="GO" id="GO:0007156">
    <property type="term" value="P:homophilic cell adhesion via plasma membrane adhesion molecules"/>
    <property type="evidence" value="ECO:0007669"/>
    <property type="project" value="InterPro"/>
</dbReference>
<gene>
    <name evidence="9" type="ORF">MD483_23270</name>
</gene>
<dbReference type="SMART" id="SM00112">
    <property type="entry name" value="CA"/>
    <property type="match status" value="2"/>
</dbReference>
<protein>
    <submittedName>
        <fullName evidence="9">Cadherin repeat domain-containing protein</fullName>
    </submittedName>
</protein>
<feature type="non-terminal residue" evidence="9">
    <location>
        <position position="262"/>
    </location>
</feature>
<evidence type="ECO:0000259" key="8">
    <source>
        <dbReference type="PROSITE" id="PS50268"/>
    </source>
</evidence>
<dbReference type="GO" id="GO:0007043">
    <property type="term" value="P:cell-cell junction assembly"/>
    <property type="evidence" value="ECO:0007669"/>
    <property type="project" value="TreeGrafter"/>
</dbReference>
<comment type="caution">
    <text evidence="9">The sequence shown here is derived from an EMBL/GenBank/DDBJ whole genome shotgun (WGS) entry which is preliminary data.</text>
</comment>
<evidence type="ECO:0000256" key="5">
    <source>
        <dbReference type="ARBA" id="ARBA00022837"/>
    </source>
</evidence>
<comment type="subcellular location">
    <subcellularLocation>
        <location evidence="1">Membrane</location>
        <topology evidence="1">Single-pass membrane protein</topology>
    </subcellularLocation>
</comment>
<dbReference type="InterPro" id="IPR015919">
    <property type="entry name" value="Cadherin-like_sf"/>
</dbReference>
<dbReference type="EMBL" id="JAKRRX010000374">
    <property type="protein sequence ID" value="MCW8336727.1"/>
    <property type="molecule type" value="Genomic_DNA"/>
</dbReference>
<dbReference type="PROSITE" id="PS50268">
    <property type="entry name" value="CADHERIN_2"/>
    <property type="match status" value="2"/>
</dbReference>
<dbReference type="GO" id="GO:0000902">
    <property type="term" value="P:cell morphogenesis"/>
    <property type="evidence" value="ECO:0007669"/>
    <property type="project" value="TreeGrafter"/>
</dbReference>
<dbReference type="Proteomes" id="UP001155586">
    <property type="component" value="Unassembled WGS sequence"/>
</dbReference>
<organism evidence="9 10">
    <name type="scientific">Vibrio paucivorans</name>
    <dbReference type="NCBI Taxonomy" id="2829489"/>
    <lineage>
        <taxon>Bacteria</taxon>
        <taxon>Pseudomonadati</taxon>
        <taxon>Pseudomonadota</taxon>
        <taxon>Gammaproteobacteria</taxon>
        <taxon>Vibrionales</taxon>
        <taxon>Vibrionaceae</taxon>
        <taxon>Vibrio</taxon>
    </lineage>
</organism>
<dbReference type="PANTHER" id="PTHR24027">
    <property type="entry name" value="CADHERIN-23"/>
    <property type="match status" value="1"/>
</dbReference>
<keyword evidence="3" id="KW-0732">Signal</keyword>
<name>A0A9X3CJ41_9VIBR</name>
<dbReference type="GO" id="GO:0044331">
    <property type="term" value="P:cell-cell adhesion mediated by cadherin"/>
    <property type="evidence" value="ECO:0007669"/>
    <property type="project" value="TreeGrafter"/>
</dbReference>
<dbReference type="GO" id="GO:0008013">
    <property type="term" value="F:beta-catenin binding"/>
    <property type="evidence" value="ECO:0007669"/>
    <property type="project" value="TreeGrafter"/>
</dbReference>
<evidence type="ECO:0000313" key="10">
    <source>
        <dbReference type="Proteomes" id="UP001155586"/>
    </source>
</evidence>
<dbReference type="GO" id="GO:0005912">
    <property type="term" value="C:adherens junction"/>
    <property type="evidence" value="ECO:0007669"/>
    <property type="project" value="TreeGrafter"/>
</dbReference>
<feature type="non-terminal residue" evidence="9">
    <location>
        <position position="1"/>
    </location>
</feature>
<evidence type="ECO:0000256" key="1">
    <source>
        <dbReference type="ARBA" id="ARBA00004167"/>
    </source>
</evidence>
<dbReference type="CDD" id="cd11304">
    <property type="entry name" value="Cadherin_repeat"/>
    <property type="match status" value="2"/>
</dbReference>
<dbReference type="InterPro" id="IPR039808">
    <property type="entry name" value="Cadherin"/>
</dbReference>
<evidence type="ECO:0000256" key="4">
    <source>
        <dbReference type="ARBA" id="ARBA00022737"/>
    </source>
</evidence>
<evidence type="ECO:0000256" key="6">
    <source>
        <dbReference type="ARBA" id="ARBA00022989"/>
    </source>
</evidence>
<sequence length="262" mass="27974">FTNDYETLANSHDITVIASDGVNDVEITVTLNEQDVNEPPVFEPPIEGDEYVFAYDENTDAGVTLGQVTANDPELGDVTYSIGTNVQIEGVDLFQIDAQGNISLTAAGAEAFTNDYETLANSHDITVIASDGVNDVEITVTLNEQDVNEPPVFEPPIEGDEYVFAYDENTDAGVTLGQVTANDPELGDVTYSIGTNVQIEGVDLFQIDAQGNISLTAAGAEAFTNDYETLANSHDITVIASDGVNDVEITVTLNEQDVNEPP</sequence>
<reference evidence="9" key="1">
    <citation type="submission" date="2022-02" db="EMBL/GenBank/DDBJ databases">
        <title>Vibrio sp. nov., a new bacterium isolated from Bohai sea, China.</title>
        <authorList>
            <person name="Yuan Y."/>
        </authorList>
    </citation>
    <scope>NUCLEOTIDE SEQUENCE</scope>
    <source>
        <strain evidence="9">DBSS07</strain>
    </source>
</reference>
<dbReference type="RefSeq" id="WP_265689777.1">
    <property type="nucleotide sequence ID" value="NZ_JAKRRX010000374.1"/>
</dbReference>
<feature type="domain" description="Cadherin" evidence="8">
    <location>
        <begin position="158"/>
        <end position="262"/>
    </location>
</feature>
<proteinExistence type="predicted"/>
<dbReference type="GO" id="GO:0016342">
    <property type="term" value="C:catenin complex"/>
    <property type="evidence" value="ECO:0007669"/>
    <property type="project" value="TreeGrafter"/>
</dbReference>
<dbReference type="PANTHER" id="PTHR24027:SF422">
    <property type="entry name" value="CADHERIN DOMAIN-CONTAINING PROTEIN"/>
    <property type="match status" value="1"/>
</dbReference>
<evidence type="ECO:0000256" key="2">
    <source>
        <dbReference type="ARBA" id="ARBA00022692"/>
    </source>
</evidence>
<keyword evidence="5" id="KW-0106">Calcium</keyword>
<evidence type="ECO:0000256" key="7">
    <source>
        <dbReference type="ARBA" id="ARBA00023136"/>
    </source>
</evidence>